<keyword evidence="12" id="KW-1185">Reference proteome</keyword>
<dbReference type="InterPro" id="IPR052038">
    <property type="entry name" value="Type-VII_TA_antitoxin"/>
</dbReference>
<evidence type="ECO:0000256" key="8">
    <source>
        <dbReference type="ARBA" id="ARBA00022842"/>
    </source>
</evidence>
<dbReference type="PANTHER" id="PTHR33571">
    <property type="entry name" value="SSL8005 PROTEIN"/>
    <property type="match status" value="1"/>
</dbReference>
<keyword evidence="2" id="KW-1277">Toxin-antitoxin system</keyword>
<evidence type="ECO:0000256" key="4">
    <source>
        <dbReference type="ARBA" id="ARBA00022695"/>
    </source>
</evidence>
<dbReference type="OrthoDB" id="5422227at2"/>
<dbReference type="Gene3D" id="3.30.460.10">
    <property type="entry name" value="Beta Polymerase, domain 2"/>
    <property type="match status" value="1"/>
</dbReference>
<keyword evidence="3" id="KW-0808">Transferase</keyword>
<sequence length="95" mass="10369">MSVETRRLIAAITPILQRNRVVSAALFGSVARGEARPDSDLDLLVEFAPDVDLLDAAGLKLELEERLGRPVDLVSRRSLKPRLAPNILADCVPIL</sequence>
<name>S7T706_9BACT</name>
<dbReference type="RefSeq" id="WP_020887400.1">
    <property type="nucleotide sequence ID" value="NZ_ATHI01000027.1"/>
</dbReference>
<gene>
    <name evidence="11" type="ORF">dsat_0703</name>
</gene>
<reference evidence="11 12" key="1">
    <citation type="journal article" date="2013" name="Genome Announc.">
        <title>Draft genome sequences for three mercury-methylating, sulfate-reducing bacteria.</title>
        <authorList>
            <person name="Brown S.D."/>
            <person name="Hurt R.A.Jr."/>
            <person name="Gilmour C.C."/>
            <person name="Elias D.A."/>
        </authorList>
    </citation>
    <scope>NUCLEOTIDE SEQUENCE [LARGE SCALE GENOMIC DNA]</scope>
    <source>
        <strain evidence="11 12">DSM 16529</strain>
    </source>
</reference>
<evidence type="ECO:0000256" key="7">
    <source>
        <dbReference type="ARBA" id="ARBA00022840"/>
    </source>
</evidence>
<dbReference type="InterPro" id="IPR043519">
    <property type="entry name" value="NT_sf"/>
</dbReference>
<evidence type="ECO:0000313" key="12">
    <source>
        <dbReference type="Proteomes" id="UP000014975"/>
    </source>
</evidence>
<dbReference type="SUPFAM" id="SSF81301">
    <property type="entry name" value="Nucleotidyltransferase"/>
    <property type="match status" value="1"/>
</dbReference>
<organism evidence="11 12">
    <name type="scientific">Alkalidesulfovibrio alkalitolerans DSM 16529</name>
    <dbReference type="NCBI Taxonomy" id="1121439"/>
    <lineage>
        <taxon>Bacteria</taxon>
        <taxon>Pseudomonadati</taxon>
        <taxon>Thermodesulfobacteriota</taxon>
        <taxon>Desulfovibrionia</taxon>
        <taxon>Desulfovibrionales</taxon>
        <taxon>Desulfovibrionaceae</taxon>
        <taxon>Alkalidesulfovibrio</taxon>
    </lineage>
</organism>
<dbReference type="EMBL" id="ATHI01000027">
    <property type="protein sequence ID" value="EPR32351.1"/>
    <property type="molecule type" value="Genomic_DNA"/>
</dbReference>
<dbReference type="GO" id="GO:0046872">
    <property type="term" value="F:metal ion binding"/>
    <property type="evidence" value="ECO:0007669"/>
    <property type="project" value="UniProtKB-KW"/>
</dbReference>
<comment type="caution">
    <text evidence="11">The sequence shown here is derived from an EMBL/GenBank/DDBJ whole genome shotgun (WGS) entry which is preliminary data.</text>
</comment>
<feature type="domain" description="Polymerase nucleotidyl transferase" evidence="10">
    <location>
        <begin position="16"/>
        <end position="90"/>
    </location>
</feature>
<dbReference type="GO" id="GO:0005524">
    <property type="term" value="F:ATP binding"/>
    <property type="evidence" value="ECO:0007669"/>
    <property type="project" value="UniProtKB-KW"/>
</dbReference>
<keyword evidence="5" id="KW-0479">Metal-binding</keyword>
<evidence type="ECO:0000256" key="3">
    <source>
        <dbReference type="ARBA" id="ARBA00022679"/>
    </source>
</evidence>
<accession>S7T706</accession>
<dbReference type="Pfam" id="PF01909">
    <property type="entry name" value="NTP_transf_2"/>
    <property type="match status" value="1"/>
</dbReference>
<evidence type="ECO:0000259" key="10">
    <source>
        <dbReference type="Pfam" id="PF01909"/>
    </source>
</evidence>
<evidence type="ECO:0000256" key="1">
    <source>
        <dbReference type="ARBA" id="ARBA00001946"/>
    </source>
</evidence>
<dbReference type="AlphaFoldDB" id="S7T706"/>
<evidence type="ECO:0000256" key="5">
    <source>
        <dbReference type="ARBA" id="ARBA00022723"/>
    </source>
</evidence>
<dbReference type="PATRIC" id="fig|1121439.3.peg.2063"/>
<keyword evidence="6" id="KW-0547">Nucleotide-binding</keyword>
<dbReference type="PANTHER" id="PTHR33571:SF12">
    <property type="entry name" value="BSL3053 PROTEIN"/>
    <property type="match status" value="1"/>
</dbReference>
<proteinExistence type="inferred from homology"/>
<dbReference type="CDD" id="cd05403">
    <property type="entry name" value="NT_KNTase_like"/>
    <property type="match status" value="1"/>
</dbReference>
<comment type="cofactor">
    <cofactor evidence="1">
        <name>Mg(2+)</name>
        <dbReference type="ChEBI" id="CHEBI:18420"/>
    </cofactor>
</comment>
<keyword evidence="7" id="KW-0067">ATP-binding</keyword>
<evidence type="ECO:0000256" key="9">
    <source>
        <dbReference type="ARBA" id="ARBA00038276"/>
    </source>
</evidence>
<evidence type="ECO:0000313" key="11">
    <source>
        <dbReference type="EMBL" id="EPR32351.1"/>
    </source>
</evidence>
<keyword evidence="4" id="KW-0548">Nucleotidyltransferase</keyword>
<evidence type="ECO:0000256" key="2">
    <source>
        <dbReference type="ARBA" id="ARBA00022649"/>
    </source>
</evidence>
<evidence type="ECO:0000256" key="6">
    <source>
        <dbReference type="ARBA" id="ARBA00022741"/>
    </source>
</evidence>
<dbReference type="eggNOG" id="COG1669">
    <property type="taxonomic scope" value="Bacteria"/>
</dbReference>
<protein>
    <submittedName>
        <fullName evidence="11">DNA polymerase beta domain protein region</fullName>
    </submittedName>
</protein>
<dbReference type="InterPro" id="IPR002934">
    <property type="entry name" value="Polymerase_NTP_transf_dom"/>
</dbReference>
<comment type="similarity">
    <text evidence="9">Belongs to the MntA antitoxin family.</text>
</comment>
<dbReference type="STRING" id="1121439.dsat_0703"/>
<dbReference type="Proteomes" id="UP000014975">
    <property type="component" value="Unassembled WGS sequence"/>
</dbReference>
<keyword evidence="8" id="KW-0460">Magnesium</keyword>
<dbReference type="GO" id="GO:0016779">
    <property type="term" value="F:nucleotidyltransferase activity"/>
    <property type="evidence" value="ECO:0007669"/>
    <property type="project" value="UniProtKB-KW"/>
</dbReference>